<dbReference type="EMBL" id="SRHY01000017">
    <property type="protein sequence ID" value="TFJ92691.1"/>
    <property type="molecule type" value="Genomic_DNA"/>
</dbReference>
<dbReference type="Proteomes" id="UP000298484">
    <property type="component" value="Unassembled WGS sequence"/>
</dbReference>
<accession>A0A4Y9AE89</accession>
<dbReference type="RefSeq" id="WP_135110250.1">
    <property type="nucleotide sequence ID" value="NZ_SRHY01000017.1"/>
</dbReference>
<protein>
    <submittedName>
        <fullName evidence="1">Uncharacterized protein</fullName>
    </submittedName>
</protein>
<comment type="caution">
    <text evidence="1">The sequence shown here is derived from an EMBL/GenBank/DDBJ whole genome shotgun (WGS) entry which is preliminary data.</text>
</comment>
<dbReference type="AlphaFoldDB" id="A0A4Y9AE89"/>
<evidence type="ECO:0000313" key="2">
    <source>
        <dbReference type="Proteomes" id="UP000298484"/>
    </source>
</evidence>
<keyword evidence="2" id="KW-1185">Reference proteome</keyword>
<gene>
    <name evidence="1" type="ORF">E4U82_11100</name>
</gene>
<sequence length="83" mass="9432">MSDQLNPIDVNLSSGTVRIDAPAPAVIDLSMFKQEFPVSQFTSRKGGKWFENVYTGGERLIYLKIPDDVHLDYHDSINFHYAN</sequence>
<proteinExistence type="predicted"/>
<evidence type="ECO:0000313" key="1">
    <source>
        <dbReference type="EMBL" id="TFJ92691.1"/>
    </source>
</evidence>
<reference evidence="1 2" key="1">
    <citation type="submission" date="2019-03" db="EMBL/GenBank/DDBJ databases">
        <title>Genome sequence of Lentibacillus salicampi ATCC BAA-719.</title>
        <authorList>
            <person name="Maclea K.S."/>
            <person name="Simoes Junior M."/>
        </authorList>
    </citation>
    <scope>NUCLEOTIDE SEQUENCE [LARGE SCALE GENOMIC DNA]</scope>
    <source>
        <strain evidence="1 2">ATCC BAA-719</strain>
    </source>
</reference>
<dbReference type="OrthoDB" id="2842789at2"/>
<name>A0A4Y9AE89_9BACI</name>
<organism evidence="1 2">
    <name type="scientific">Lentibacillus salicampi</name>
    <dbReference type="NCBI Taxonomy" id="175306"/>
    <lineage>
        <taxon>Bacteria</taxon>
        <taxon>Bacillati</taxon>
        <taxon>Bacillota</taxon>
        <taxon>Bacilli</taxon>
        <taxon>Bacillales</taxon>
        <taxon>Bacillaceae</taxon>
        <taxon>Lentibacillus</taxon>
    </lineage>
</organism>